<comment type="caution">
    <text evidence="2">The sequence shown here is derived from an EMBL/GenBank/DDBJ whole genome shotgun (WGS) entry which is preliminary data.</text>
</comment>
<keyword evidence="1" id="KW-0812">Transmembrane</keyword>
<proteinExistence type="predicted"/>
<name>A0ABQ4QWN8_9HYPH</name>
<accession>A0ABQ4QWN8</accession>
<evidence type="ECO:0000256" key="1">
    <source>
        <dbReference type="SAM" id="Phobius"/>
    </source>
</evidence>
<keyword evidence="1" id="KW-0472">Membrane</keyword>
<dbReference type="Proteomes" id="UP001055167">
    <property type="component" value="Unassembled WGS sequence"/>
</dbReference>
<reference evidence="2" key="1">
    <citation type="journal article" date="2021" name="Front. Microbiol.">
        <title>Comprehensive Comparative Genomics and Phenotyping of Methylobacterium Species.</title>
        <authorList>
            <person name="Alessa O."/>
            <person name="Ogura Y."/>
            <person name="Fujitani Y."/>
            <person name="Takami H."/>
            <person name="Hayashi T."/>
            <person name="Sahin N."/>
            <person name="Tani A."/>
        </authorList>
    </citation>
    <scope>NUCLEOTIDE SEQUENCE</scope>
    <source>
        <strain evidence="2">KCTC 52305</strain>
    </source>
</reference>
<gene>
    <name evidence="2" type="ORF">OPKNFCMD_2504</name>
</gene>
<evidence type="ECO:0000313" key="2">
    <source>
        <dbReference type="EMBL" id="GJD49771.1"/>
    </source>
</evidence>
<protein>
    <submittedName>
        <fullName evidence="2">Uncharacterized protein</fullName>
    </submittedName>
</protein>
<organism evidence="2 3">
    <name type="scientific">Methylobacterium crusticola</name>
    <dbReference type="NCBI Taxonomy" id="1697972"/>
    <lineage>
        <taxon>Bacteria</taxon>
        <taxon>Pseudomonadati</taxon>
        <taxon>Pseudomonadota</taxon>
        <taxon>Alphaproteobacteria</taxon>
        <taxon>Hyphomicrobiales</taxon>
        <taxon>Methylobacteriaceae</taxon>
        <taxon>Methylobacterium</taxon>
    </lineage>
</organism>
<evidence type="ECO:0000313" key="3">
    <source>
        <dbReference type="Proteomes" id="UP001055167"/>
    </source>
</evidence>
<feature type="transmembrane region" description="Helical" evidence="1">
    <location>
        <begin position="40"/>
        <end position="58"/>
    </location>
</feature>
<sequence length="61" mass="7095">MAHGAISETTMSPELSVCRILDISDATGPKEFNMPQMFDWIFYAIMIPFPAFLLWDWLKNR</sequence>
<reference evidence="2" key="2">
    <citation type="submission" date="2021-08" db="EMBL/GenBank/DDBJ databases">
        <authorList>
            <person name="Tani A."/>
            <person name="Ola A."/>
            <person name="Ogura Y."/>
            <person name="Katsura K."/>
            <person name="Hayashi T."/>
        </authorList>
    </citation>
    <scope>NUCLEOTIDE SEQUENCE</scope>
    <source>
        <strain evidence="2">KCTC 52305</strain>
    </source>
</reference>
<dbReference type="EMBL" id="BPQH01000007">
    <property type="protein sequence ID" value="GJD49771.1"/>
    <property type="molecule type" value="Genomic_DNA"/>
</dbReference>
<keyword evidence="3" id="KW-1185">Reference proteome</keyword>
<keyword evidence="1" id="KW-1133">Transmembrane helix</keyword>